<dbReference type="Proteomes" id="UP001203880">
    <property type="component" value="Unassembled WGS sequence"/>
</dbReference>
<protein>
    <submittedName>
        <fullName evidence="2">Uncharacterized protein</fullName>
    </submittedName>
</protein>
<keyword evidence="1" id="KW-1133">Transmembrane helix</keyword>
<evidence type="ECO:0000313" key="3">
    <source>
        <dbReference type="Proteomes" id="UP001203880"/>
    </source>
</evidence>
<evidence type="ECO:0000313" key="2">
    <source>
        <dbReference type="EMBL" id="MCL6284319.1"/>
    </source>
</evidence>
<organism evidence="2 3">
    <name type="scientific">Ruegeria spongiae</name>
    <dbReference type="NCBI Taxonomy" id="2942209"/>
    <lineage>
        <taxon>Bacteria</taxon>
        <taxon>Pseudomonadati</taxon>
        <taxon>Pseudomonadota</taxon>
        <taxon>Alphaproteobacteria</taxon>
        <taxon>Rhodobacterales</taxon>
        <taxon>Roseobacteraceae</taxon>
        <taxon>Ruegeria</taxon>
    </lineage>
</organism>
<comment type="caution">
    <text evidence="2">The sequence shown here is derived from an EMBL/GenBank/DDBJ whole genome shotgun (WGS) entry which is preliminary data.</text>
</comment>
<dbReference type="RefSeq" id="WP_249710335.1">
    <property type="nucleotide sequence ID" value="NZ_JAMFMB010000014.1"/>
</dbReference>
<keyword evidence="1" id="KW-0472">Membrane</keyword>
<name>A0ABT0Q366_9RHOB</name>
<feature type="transmembrane region" description="Helical" evidence="1">
    <location>
        <begin position="6"/>
        <end position="26"/>
    </location>
</feature>
<keyword evidence="1" id="KW-0812">Transmembrane</keyword>
<reference evidence="2" key="1">
    <citation type="submission" date="2022-05" db="EMBL/GenBank/DDBJ databases">
        <authorList>
            <person name="Park J.-S."/>
        </authorList>
    </citation>
    <scope>NUCLEOTIDE SEQUENCE</scope>
    <source>
        <strain evidence="2">2012CJ41-6</strain>
    </source>
</reference>
<accession>A0ABT0Q366</accession>
<gene>
    <name evidence="2" type="ORF">M3P21_12360</name>
</gene>
<sequence length="80" mass="8636">MSTTFWTYCICGLITVIGCFVIIRSVGRQTRSEKIRGVEPGQGDQLIDHGTVLGGGGGHVTVSRVTRDPQQYAKAMAPKK</sequence>
<proteinExistence type="predicted"/>
<evidence type="ECO:0000256" key="1">
    <source>
        <dbReference type="SAM" id="Phobius"/>
    </source>
</evidence>
<dbReference type="EMBL" id="JAMFMB010000014">
    <property type="protein sequence ID" value="MCL6284319.1"/>
    <property type="molecule type" value="Genomic_DNA"/>
</dbReference>
<keyword evidence="3" id="KW-1185">Reference proteome</keyword>